<name>A0A6M8SQL2_9NEIS</name>
<keyword evidence="1" id="KW-0472">Membrane</keyword>
<dbReference type="KEGG" id="dee:HQN60_06750"/>
<feature type="transmembrane region" description="Helical" evidence="1">
    <location>
        <begin position="184"/>
        <end position="201"/>
    </location>
</feature>
<gene>
    <name evidence="2" type="ORF">HQN60_06750</name>
</gene>
<dbReference type="InterPro" id="IPR025333">
    <property type="entry name" value="DUF4239"/>
</dbReference>
<evidence type="ECO:0000313" key="3">
    <source>
        <dbReference type="Proteomes" id="UP000504844"/>
    </source>
</evidence>
<sequence>MYLQWIASALALSLFLGMLLCVEIGRRMGVAQLRKEPGMPKGFGASESAIFALLGLILAFSFSGAATRFEAHRQLIAAEANAIGTAYLRLDLLPSRAQIELKSLFKRYIDVRISSYSRNEDRVATQQAHAQTAALQQQIWQSATASYDLVDARPNLDLILPDALNAMFDITTTRAEALDNHPPLIVFLLLPLLALVSALLVGFDMSNNKHRRWLHIVSFAAVMSLTVYVIIDLEYPRLGLIRINAADQVLIDLRSSM</sequence>
<keyword evidence="1" id="KW-1133">Transmembrane helix</keyword>
<reference evidence="2 3" key="1">
    <citation type="submission" date="2020-05" db="EMBL/GenBank/DDBJ databases">
        <title>Complete genome sequence of Deefgea sp. D17.</title>
        <authorList>
            <person name="Bae J.-W."/>
            <person name="Han J.E."/>
        </authorList>
    </citation>
    <scope>NUCLEOTIDE SEQUENCE [LARGE SCALE GENOMIC DNA]</scope>
    <source>
        <strain evidence="2 3">D17</strain>
    </source>
</reference>
<dbReference type="Pfam" id="PF14023">
    <property type="entry name" value="Bestrophin-like"/>
    <property type="match status" value="1"/>
</dbReference>
<feature type="transmembrane region" description="Helical" evidence="1">
    <location>
        <begin position="213"/>
        <end position="231"/>
    </location>
</feature>
<evidence type="ECO:0000313" key="2">
    <source>
        <dbReference type="EMBL" id="QKJ66418.1"/>
    </source>
</evidence>
<dbReference type="RefSeq" id="WP_173532922.1">
    <property type="nucleotide sequence ID" value="NZ_CP054143.1"/>
</dbReference>
<proteinExistence type="predicted"/>
<feature type="transmembrane region" description="Helical" evidence="1">
    <location>
        <begin position="45"/>
        <end position="66"/>
    </location>
</feature>
<keyword evidence="1" id="KW-0812">Transmembrane</keyword>
<organism evidence="2 3">
    <name type="scientific">Deefgea piscis</name>
    <dbReference type="NCBI Taxonomy" id="2739061"/>
    <lineage>
        <taxon>Bacteria</taxon>
        <taxon>Pseudomonadati</taxon>
        <taxon>Pseudomonadota</taxon>
        <taxon>Betaproteobacteria</taxon>
        <taxon>Neisseriales</taxon>
        <taxon>Chitinibacteraceae</taxon>
        <taxon>Deefgea</taxon>
    </lineage>
</organism>
<evidence type="ECO:0000256" key="1">
    <source>
        <dbReference type="SAM" id="Phobius"/>
    </source>
</evidence>
<accession>A0A6M8SQL2</accession>
<dbReference type="AlphaFoldDB" id="A0A6M8SQL2"/>
<dbReference type="Proteomes" id="UP000504844">
    <property type="component" value="Chromosome"/>
</dbReference>
<keyword evidence="3" id="KW-1185">Reference proteome</keyword>
<dbReference type="EMBL" id="CP054143">
    <property type="protein sequence ID" value="QKJ66418.1"/>
    <property type="molecule type" value="Genomic_DNA"/>
</dbReference>
<protein>
    <submittedName>
        <fullName evidence="2">DUF4239 domain-containing protein</fullName>
    </submittedName>
</protein>